<keyword evidence="3 6" id="KW-0812">Transmembrane</keyword>
<dbReference type="GO" id="GO:0022857">
    <property type="term" value="F:transmembrane transporter activity"/>
    <property type="evidence" value="ECO:0007669"/>
    <property type="project" value="InterPro"/>
</dbReference>
<feature type="transmembrane region" description="Helical" evidence="6">
    <location>
        <begin position="32"/>
        <end position="52"/>
    </location>
</feature>
<feature type="domain" description="Major facilitator superfamily (MFS) profile" evidence="7">
    <location>
        <begin position="31"/>
        <end position="416"/>
    </location>
</feature>
<comment type="caution">
    <text evidence="8">The sequence shown here is derived from an EMBL/GenBank/DDBJ whole genome shotgun (WGS) entry which is preliminary data.</text>
</comment>
<dbReference type="PROSITE" id="PS50850">
    <property type="entry name" value="MFS"/>
    <property type="match status" value="1"/>
</dbReference>
<feature type="transmembrane region" description="Helical" evidence="6">
    <location>
        <begin position="262"/>
        <end position="283"/>
    </location>
</feature>
<evidence type="ECO:0000256" key="2">
    <source>
        <dbReference type="ARBA" id="ARBA00022448"/>
    </source>
</evidence>
<protein>
    <recommendedName>
        <fullName evidence="7">Major facilitator superfamily (MFS) profile domain-containing protein</fullName>
    </recommendedName>
</protein>
<evidence type="ECO:0000313" key="8">
    <source>
        <dbReference type="EMBL" id="OJA21392.1"/>
    </source>
</evidence>
<feature type="transmembrane region" description="Helical" evidence="6">
    <location>
        <begin position="337"/>
        <end position="355"/>
    </location>
</feature>
<dbReference type="EMBL" id="LVVM01000163">
    <property type="protein sequence ID" value="OJA21392.1"/>
    <property type="molecule type" value="Genomic_DNA"/>
</dbReference>
<proteinExistence type="predicted"/>
<dbReference type="InterPro" id="IPR011701">
    <property type="entry name" value="MFS"/>
</dbReference>
<keyword evidence="9" id="KW-1185">Reference proteome</keyword>
<name>A0A1J8R6E9_9AGAM</name>
<dbReference type="AlphaFoldDB" id="A0A1J8R6E9"/>
<dbReference type="InterPro" id="IPR020846">
    <property type="entry name" value="MFS_dom"/>
</dbReference>
<dbReference type="Proteomes" id="UP000183567">
    <property type="component" value="Unassembled WGS sequence"/>
</dbReference>
<evidence type="ECO:0000256" key="4">
    <source>
        <dbReference type="ARBA" id="ARBA00022989"/>
    </source>
</evidence>
<feature type="transmembrane region" description="Helical" evidence="6">
    <location>
        <begin position="72"/>
        <end position="92"/>
    </location>
</feature>
<dbReference type="Gene3D" id="1.20.1250.20">
    <property type="entry name" value="MFS general substrate transporter like domains"/>
    <property type="match status" value="1"/>
</dbReference>
<comment type="subcellular location">
    <subcellularLocation>
        <location evidence="1">Membrane</location>
        <topology evidence="1">Multi-pass membrane protein</topology>
    </subcellularLocation>
</comment>
<dbReference type="Pfam" id="PF07690">
    <property type="entry name" value="MFS_1"/>
    <property type="match status" value="1"/>
</dbReference>
<evidence type="ECO:0000256" key="5">
    <source>
        <dbReference type="ARBA" id="ARBA00023136"/>
    </source>
</evidence>
<evidence type="ECO:0000313" key="9">
    <source>
        <dbReference type="Proteomes" id="UP000183567"/>
    </source>
</evidence>
<feature type="transmembrane region" description="Helical" evidence="6">
    <location>
        <begin position="193"/>
        <end position="211"/>
    </location>
</feature>
<gene>
    <name evidence="8" type="ORF">AZE42_01910</name>
</gene>
<evidence type="ECO:0000256" key="3">
    <source>
        <dbReference type="ARBA" id="ARBA00022692"/>
    </source>
</evidence>
<sequence length="416" mass="45660">MFAKSRKADFEQVKFDEGDPRDPQNFSYARKWAITLTCCILAGITSAVSSSYSMSYESMMHDLDCTDLQATLGLGLFVVGFGIVPLISASFSEECGRRPIYIASSVLFLLAEVMNALAPNIQTVIASRALQGVFDSIAVSMLVGTIADIWQPHDRGVPMSIYSFASIFSYGIGSALGGLIASNPHLGWRWVQWVHVMFTGAFTLCVILVLSETRSSVILARIAKHVRKTTGDQSVGAILGLMANMYQERLYQKYFAAKGQEARLYIACAAAIVMPVSMFIYAWTASPNIPWIIPLIGLTAFMSGIFVILQATTLYLADCYGTYTSSAQAGQGLARNVLALVFPLFTQQMFAGMTYRWGLTLWALMSAVMAPIPWILFFFGPKIRSHSKVSRKILEAELQQLDGDKTVVSSPAEEKV</sequence>
<feature type="transmembrane region" description="Helical" evidence="6">
    <location>
        <begin position="289"/>
        <end position="316"/>
    </location>
</feature>
<dbReference type="PANTHER" id="PTHR23502:SF132">
    <property type="entry name" value="POLYAMINE TRANSPORTER 2-RELATED"/>
    <property type="match status" value="1"/>
</dbReference>
<evidence type="ECO:0000259" key="7">
    <source>
        <dbReference type="PROSITE" id="PS50850"/>
    </source>
</evidence>
<dbReference type="PANTHER" id="PTHR23502">
    <property type="entry name" value="MAJOR FACILITATOR SUPERFAMILY"/>
    <property type="match status" value="1"/>
</dbReference>
<dbReference type="OrthoDB" id="2688061at2759"/>
<dbReference type="GO" id="GO:0005886">
    <property type="term" value="C:plasma membrane"/>
    <property type="evidence" value="ECO:0007669"/>
    <property type="project" value="TreeGrafter"/>
</dbReference>
<keyword evidence="4 6" id="KW-1133">Transmembrane helix</keyword>
<evidence type="ECO:0000256" key="1">
    <source>
        <dbReference type="ARBA" id="ARBA00004141"/>
    </source>
</evidence>
<feature type="transmembrane region" description="Helical" evidence="6">
    <location>
        <begin position="361"/>
        <end position="380"/>
    </location>
</feature>
<reference evidence="8 9" key="1">
    <citation type="submission" date="2016-03" db="EMBL/GenBank/DDBJ databases">
        <title>Comparative genomics of the ectomycorrhizal sister species Rhizopogon vinicolor and Rhizopogon vesiculosus (Basidiomycota: Boletales) reveals a divergence of the mating type B locus.</title>
        <authorList>
            <person name="Mujic A.B."/>
            <person name="Kuo A."/>
            <person name="Tritt A."/>
            <person name="Lipzen A."/>
            <person name="Chen C."/>
            <person name="Johnson J."/>
            <person name="Sharma A."/>
            <person name="Barry K."/>
            <person name="Grigoriev I.V."/>
            <person name="Spatafora J.W."/>
        </authorList>
    </citation>
    <scope>NUCLEOTIDE SEQUENCE [LARGE SCALE GENOMIC DNA]</scope>
    <source>
        <strain evidence="8 9">AM-OR11-056</strain>
    </source>
</reference>
<keyword evidence="2" id="KW-0813">Transport</keyword>
<dbReference type="InterPro" id="IPR036259">
    <property type="entry name" value="MFS_trans_sf"/>
</dbReference>
<accession>A0A1J8R6E9</accession>
<dbReference type="SUPFAM" id="SSF103473">
    <property type="entry name" value="MFS general substrate transporter"/>
    <property type="match status" value="1"/>
</dbReference>
<feature type="transmembrane region" description="Helical" evidence="6">
    <location>
        <begin position="161"/>
        <end position="181"/>
    </location>
</feature>
<dbReference type="STRING" id="180088.A0A1J8R6E9"/>
<evidence type="ECO:0000256" key="6">
    <source>
        <dbReference type="SAM" id="Phobius"/>
    </source>
</evidence>
<keyword evidence="5 6" id="KW-0472">Membrane</keyword>
<organism evidence="8 9">
    <name type="scientific">Rhizopogon vesiculosus</name>
    <dbReference type="NCBI Taxonomy" id="180088"/>
    <lineage>
        <taxon>Eukaryota</taxon>
        <taxon>Fungi</taxon>
        <taxon>Dikarya</taxon>
        <taxon>Basidiomycota</taxon>
        <taxon>Agaricomycotina</taxon>
        <taxon>Agaricomycetes</taxon>
        <taxon>Agaricomycetidae</taxon>
        <taxon>Boletales</taxon>
        <taxon>Suillineae</taxon>
        <taxon>Rhizopogonaceae</taxon>
        <taxon>Rhizopogon</taxon>
    </lineage>
</organism>